<dbReference type="AlphaFoldDB" id="A0AAU9TNG1"/>
<evidence type="ECO:0000256" key="1">
    <source>
        <dbReference type="SAM" id="MobiDB-lite"/>
    </source>
</evidence>
<sequence length="78" mass="8877">MSSSSESSDSNFDYDTELSDTENKYGEEVDEVGPNNSNGSEEWLPRNAKRPPFPFTAHTGKTFYTPPKKFLCFILRSF</sequence>
<name>A0AAU9TNG1_EUPED</name>
<dbReference type="EMBL" id="CAKOGL010000006">
    <property type="protein sequence ID" value="CAH2087090.1"/>
    <property type="molecule type" value="Genomic_DNA"/>
</dbReference>
<organism evidence="2 3">
    <name type="scientific">Euphydryas editha</name>
    <name type="common">Edith's checkerspot</name>
    <dbReference type="NCBI Taxonomy" id="104508"/>
    <lineage>
        <taxon>Eukaryota</taxon>
        <taxon>Metazoa</taxon>
        <taxon>Ecdysozoa</taxon>
        <taxon>Arthropoda</taxon>
        <taxon>Hexapoda</taxon>
        <taxon>Insecta</taxon>
        <taxon>Pterygota</taxon>
        <taxon>Neoptera</taxon>
        <taxon>Endopterygota</taxon>
        <taxon>Lepidoptera</taxon>
        <taxon>Glossata</taxon>
        <taxon>Ditrysia</taxon>
        <taxon>Papilionoidea</taxon>
        <taxon>Nymphalidae</taxon>
        <taxon>Nymphalinae</taxon>
        <taxon>Euphydryas</taxon>
    </lineage>
</organism>
<protein>
    <submittedName>
        <fullName evidence="2">Uncharacterized protein</fullName>
    </submittedName>
</protein>
<accession>A0AAU9TNG1</accession>
<keyword evidence="3" id="KW-1185">Reference proteome</keyword>
<feature type="compositionally biased region" description="Low complexity" evidence="1">
    <location>
        <begin position="1"/>
        <end position="10"/>
    </location>
</feature>
<dbReference type="Proteomes" id="UP001153954">
    <property type="component" value="Unassembled WGS sequence"/>
</dbReference>
<evidence type="ECO:0000313" key="2">
    <source>
        <dbReference type="EMBL" id="CAH2087090.1"/>
    </source>
</evidence>
<feature type="region of interest" description="Disordered" evidence="1">
    <location>
        <begin position="1"/>
        <end position="48"/>
    </location>
</feature>
<gene>
    <name evidence="2" type="ORF">EEDITHA_LOCUS3384</name>
</gene>
<proteinExistence type="predicted"/>
<evidence type="ECO:0000313" key="3">
    <source>
        <dbReference type="Proteomes" id="UP001153954"/>
    </source>
</evidence>
<comment type="caution">
    <text evidence="2">The sequence shown here is derived from an EMBL/GenBank/DDBJ whole genome shotgun (WGS) entry which is preliminary data.</text>
</comment>
<reference evidence="2" key="1">
    <citation type="submission" date="2022-03" db="EMBL/GenBank/DDBJ databases">
        <authorList>
            <person name="Tunstrom K."/>
        </authorList>
    </citation>
    <scope>NUCLEOTIDE SEQUENCE</scope>
</reference>